<dbReference type="InterPro" id="IPR015273">
    <property type="entry name" value="Cys-tRNA-synt_Ia_DALR"/>
</dbReference>
<gene>
    <name evidence="12" type="primary">cysS</name>
    <name evidence="15" type="ORF">A3B21_02835</name>
</gene>
<evidence type="ECO:0000256" key="9">
    <source>
        <dbReference type="ARBA" id="ARBA00022840"/>
    </source>
</evidence>
<keyword evidence="6 12" id="KW-0479">Metal-binding</keyword>
<dbReference type="InterPro" id="IPR024909">
    <property type="entry name" value="Cys-tRNA/MSH_ligase"/>
</dbReference>
<keyword evidence="7 12" id="KW-0547">Nucleotide-binding</keyword>
<keyword evidence="8 12" id="KW-0862">Zinc</keyword>
<organism evidence="15 16">
    <name type="scientific">Candidatus Uhrbacteria bacterium RIFCSPLOWO2_01_FULL_47_24</name>
    <dbReference type="NCBI Taxonomy" id="1802401"/>
    <lineage>
        <taxon>Bacteria</taxon>
        <taxon>Candidatus Uhriibacteriota</taxon>
    </lineage>
</organism>
<evidence type="ECO:0000256" key="1">
    <source>
        <dbReference type="ARBA" id="ARBA00004496"/>
    </source>
</evidence>
<dbReference type="SUPFAM" id="SSF47323">
    <property type="entry name" value="Anticodon-binding domain of a subclass of class I aminoacyl-tRNA synthetases"/>
    <property type="match status" value="1"/>
</dbReference>
<evidence type="ECO:0000256" key="13">
    <source>
        <dbReference type="SAM" id="MobiDB-lite"/>
    </source>
</evidence>
<dbReference type="GO" id="GO:0008270">
    <property type="term" value="F:zinc ion binding"/>
    <property type="evidence" value="ECO:0007669"/>
    <property type="project" value="UniProtKB-UniRule"/>
</dbReference>
<dbReference type="Pfam" id="PF09190">
    <property type="entry name" value="DALR_2"/>
    <property type="match status" value="1"/>
</dbReference>
<feature type="binding site" evidence="12">
    <location>
        <position position="289"/>
    </location>
    <ligand>
        <name>Zn(2+)</name>
        <dbReference type="ChEBI" id="CHEBI:29105"/>
    </ligand>
</feature>
<dbReference type="PANTHER" id="PTHR10890">
    <property type="entry name" value="CYSTEINYL-TRNA SYNTHETASE"/>
    <property type="match status" value="1"/>
</dbReference>
<dbReference type="Gene3D" id="1.20.120.1910">
    <property type="entry name" value="Cysteine-tRNA ligase, C-terminal anti-codon recognition domain"/>
    <property type="match status" value="1"/>
</dbReference>
<dbReference type="InterPro" id="IPR015803">
    <property type="entry name" value="Cys-tRNA-ligase"/>
</dbReference>
<dbReference type="SMART" id="SM00840">
    <property type="entry name" value="DALR_2"/>
    <property type="match status" value="1"/>
</dbReference>
<reference evidence="15 16" key="1">
    <citation type="journal article" date="2016" name="Nat. Commun.">
        <title>Thousands of microbial genomes shed light on interconnected biogeochemical processes in an aquifer system.</title>
        <authorList>
            <person name="Anantharaman K."/>
            <person name="Brown C.T."/>
            <person name="Hug L.A."/>
            <person name="Sharon I."/>
            <person name="Castelle C.J."/>
            <person name="Probst A.J."/>
            <person name="Thomas B.C."/>
            <person name="Singh A."/>
            <person name="Wilkins M.J."/>
            <person name="Karaoz U."/>
            <person name="Brodie E.L."/>
            <person name="Williams K.H."/>
            <person name="Hubbard S.S."/>
            <person name="Banfield J.F."/>
        </authorList>
    </citation>
    <scope>NUCLEOTIDE SEQUENCE [LARGE SCALE GENOMIC DNA]</scope>
</reference>
<evidence type="ECO:0000313" key="16">
    <source>
        <dbReference type="Proteomes" id="UP000176897"/>
    </source>
</evidence>
<dbReference type="InterPro" id="IPR009080">
    <property type="entry name" value="tRNAsynth_Ia_anticodon-bd"/>
</dbReference>
<evidence type="ECO:0000256" key="11">
    <source>
        <dbReference type="ARBA" id="ARBA00023146"/>
    </source>
</evidence>
<comment type="cofactor">
    <cofactor evidence="12">
        <name>Zn(2+)</name>
        <dbReference type="ChEBI" id="CHEBI:29105"/>
    </cofactor>
    <text evidence="12">Binds 1 zinc ion per subunit.</text>
</comment>
<dbReference type="STRING" id="1802401.A3B21_02835"/>
<name>A0A1F7USC2_9BACT</name>
<sequence>MFKLYNSYTKRKEGFRPAHQVGEARLRRPLKDKQVGMYNCGPTVYDYVHIGNLRAFLFADILRRYLEYRRYKVKQVMNITDVGHMVADGENGEDKMSVAMRREGKGPAEVARFYEKAFFQDINTLGIKPAWKYPRATEHIPEMIALIKKLLKRGHAYLVAESAPPLTPPPQGGETNQFPPLPEGRLGGVGASVYYDLSTFPNYGKLSGNKVDDLIPGARVDVIHEKRNPYDFALWIYKPEHVLKWSAPWGAGYPGWHLECSAMSMKYLGQTLDIHTGGEDNKFPHHECEIAQSEGATGKPFARYWLHVKHLLVDGKKMSKSLGNFYTLKDLLQKGYSARAIRYALISTHYRETLNFTLESVKAAENALQRVDEVVDRLHPPSPQPSPARGEGVKRIPSPFMGEGQGEGFARLVARTRKDFIAAMDDDLNVSKALAVMFELVKKINKVMDRPSPVLRTPSPEGVEDGPSERRPRGGVGEGLKLLMEFDEVLGLGIGKSEKRTVPEEIMKLVQEREKARNKKDFGRADALRKEIAEHGYILEDTAQGPRVKLK</sequence>
<feature type="binding site" evidence="12">
    <location>
        <position position="260"/>
    </location>
    <ligand>
        <name>Zn(2+)</name>
        <dbReference type="ChEBI" id="CHEBI:29105"/>
    </ligand>
</feature>
<keyword evidence="5 12" id="KW-0436">Ligase</keyword>
<feature type="binding site" evidence="12">
    <location>
        <position position="320"/>
    </location>
    <ligand>
        <name>ATP</name>
        <dbReference type="ChEBI" id="CHEBI:30616"/>
    </ligand>
</feature>
<keyword evidence="4 12" id="KW-0963">Cytoplasm</keyword>
<comment type="caution">
    <text evidence="15">The sequence shown here is derived from an EMBL/GenBank/DDBJ whole genome shotgun (WGS) entry which is preliminary data.</text>
</comment>
<dbReference type="GO" id="GO:0005524">
    <property type="term" value="F:ATP binding"/>
    <property type="evidence" value="ECO:0007669"/>
    <property type="project" value="UniProtKB-UniRule"/>
</dbReference>
<dbReference type="Proteomes" id="UP000176897">
    <property type="component" value="Unassembled WGS sequence"/>
</dbReference>
<dbReference type="PRINTS" id="PR00983">
    <property type="entry name" value="TRNASYNTHCYS"/>
</dbReference>
<evidence type="ECO:0000256" key="4">
    <source>
        <dbReference type="ARBA" id="ARBA00022490"/>
    </source>
</evidence>
<dbReference type="HAMAP" id="MF_00041">
    <property type="entry name" value="Cys_tRNA_synth"/>
    <property type="match status" value="1"/>
</dbReference>
<evidence type="ECO:0000256" key="5">
    <source>
        <dbReference type="ARBA" id="ARBA00022598"/>
    </source>
</evidence>
<dbReference type="AlphaFoldDB" id="A0A1F7USC2"/>
<evidence type="ECO:0000256" key="8">
    <source>
        <dbReference type="ARBA" id="ARBA00022833"/>
    </source>
</evidence>
<dbReference type="GO" id="GO:0004817">
    <property type="term" value="F:cysteine-tRNA ligase activity"/>
    <property type="evidence" value="ECO:0007669"/>
    <property type="project" value="UniProtKB-UniRule"/>
</dbReference>
<feature type="binding site" evidence="12">
    <location>
        <position position="40"/>
    </location>
    <ligand>
        <name>Zn(2+)</name>
        <dbReference type="ChEBI" id="CHEBI:29105"/>
    </ligand>
</feature>
<protein>
    <recommendedName>
        <fullName evidence="12">Cysteine--tRNA ligase</fullName>
        <ecNumber evidence="12">6.1.1.16</ecNumber>
    </recommendedName>
    <alternativeName>
        <fullName evidence="12">Cysteinyl-tRNA synthetase</fullName>
        <shortName evidence="12">CysRS</shortName>
    </alternativeName>
</protein>
<keyword evidence="9 12" id="KW-0067">ATP-binding</keyword>
<evidence type="ECO:0000256" key="10">
    <source>
        <dbReference type="ARBA" id="ARBA00022917"/>
    </source>
</evidence>
<evidence type="ECO:0000256" key="12">
    <source>
        <dbReference type="HAMAP-Rule" id="MF_00041"/>
    </source>
</evidence>
<comment type="subcellular location">
    <subcellularLocation>
        <location evidence="1 12">Cytoplasm</location>
    </subcellularLocation>
</comment>
<comment type="subunit">
    <text evidence="3 12">Monomer.</text>
</comment>
<proteinExistence type="inferred from homology"/>
<comment type="similarity">
    <text evidence="2 12">Belongs to the class-I aminoacyl-tRNA synthetase family.</text>
</comment>
<dbReference type="InterPro" id="IPR056411">
    <property type="entry name" value="CysS_C"/>
</dbReference>
<dbReference type="GO" id="GO:0006423">
    <property type="term" value="P:cysteinyl-tRNA aminoacylation"/>
    <property type="evidence" value="ECO:0007669"/>
    <property type="project" value="UniProtKB-UniRule"/>
</dbReference>
<dbReference type="Gene3D" id="3.40.50.620">
    <property type="entry name" value="HUPs"/>
    <property type="match status" value="1"/>
</dbReference>
<feature type="binding site" evidence="12">
    <location>
        <position position="285"/>
    </location>
    <ligand>
        <name>Zn(2+)</name>
        <dbReference type="ChEBI" id="CHEBI:29105"/>
    </ligand>
</feature>
<accession>A0A1F7USC2</accession>
<dbReference type="InterPro" id="IPR032678">
    <property type="entry name" value="tRNA-synt_1_cat_dom"/>
</dbReference>
<feature type="short sequence motif" description="'KMSKS' region" evidence="12">
    <location>
        <begin position="317"/>
        <end position="321"/>
    </location>
</feature>
<dbReference type="PANTHER" id="PTHR10890:SF3">
    <property type="entry name" value="CYSTEINE--TRNA LIGASE, CYTOPLASMIC"/>
    <property type="match status" value="1"/>
</dbReference>
<dbReference type="InterPro" id="IPR014729">
    <property type="entry name" value="Rossmann-like_a/b/a_fold"/>
</dbReference>
<dbReference type="Pfam" id="PF23493">
    <property type="entry name" value="CysS_C"/>
    <property type="match status" value="1"/>
</dbReference>
<evidence type="ECO:0000256" key="7">
    <source>
        <dbReference type="ARBA" id="ARBA00022741"/>
    </source>
</evidence>
<keyword evidence="10 12" id="KW-0648">Protein biosynthesis</keyword>
<keyword evidence="11 12" id="KW-0030">Aminoacyl-tRNA synthetase</keyword>
<dbReference type="GO" id="GO:0005829">
    <property type="term" value="C:cytosol"/>
    <property type="evidence" value="ECO:0007669"/>
    <property type="project" value="TreeGrafter"/>
</dbReference>
<dbReference type="EC" id="6.1.1.16" evidence="12"/>
<evidence type="ECO:0000313" key="15">
    <source>
        <dbReference type="EMBL" id="OGL81200.1"/>
    </source>
</evidence>
<evidence type="ECO:0000256" key="6">
    <source>
        <dbReference type="ARBA" id="ARBA00022723"/>
    </source>
</evidence>
<dbReference type="SUPFAM" id="SSF52374">
    <property type="entry name" value="Nucleotidylyl transferase"/>
    <property type="match status" value="1"/>
</dbReference>
<evidence type="ECO:0000259" key="14">
    <source>
        <dbReference type="SMART" id="SM00840"/>
    </source>
</evidence>
<feature type="short sequence motif" description="'HIGH' region" evidence="12">
    <location>
        <begin position="42"/>
        <end position="52"/>
    </location>
</feature>
<dbReference type="Pfam" id="PF01406">
    <property type="entry name" value="tRNA-synt_1e"/>
    <property type="match status" value="1"/>
</dbReference>
<feature type="domain" description="Cysteinyl-tRNA synthetase class Ia DALR" evidence="14">
    <location>
        <begin position="419"/>
        <end position="501"/>
    </location>
</feature>
<dbReference type="EMBL" id="MGEJ01000009">
    <property type="protein sequence ID" value="OGL81200.1"/>
    <property type="molecule type" value="Genomic_DNA"/>
</dbReference>
<dbReference type="CDD" id="cd00672">
    <property type="entry name" value="CysRS_core"/>
    <property type="match status" value="1"/>
</dbReference>
<feature type="region of interest" description="Disordered" evidence="13">
    <location>
        <begin position="450"/>
        <end position="476"/>
    </location>
</feature>
<evidence type="ECO:0000256" key="3">
    <source>
        <dbReference type="ARBA" id="ARBA00011245"/>
    </source>
</evidence>
<evidence type="ECO:0000256" key="2">
    <source>
        <dbReference type="ARBA" id="ARBA00005594"/>
    </source>
</evidence>
<comment type="catalytic activity">
    <reaction evidence="12">
        <text>tRNA(Cys) + L-cysteine + ATP = L-cysteinyl-tRNA(Cys) + AMP + diphosphate</text>
        <dbReference type="Rhea" id="RHEA:17773"/>
        <dbReference type="Rhea" id="RHEA-COMP:9661"/>
        <dbReference type="Rhea" id="RHEA-COMP:9679"/>
        <dbReference type="ChEBI" id="CHEBI:30616"/>
        <dbReference type="ChEBI" id="CHEBI:33019"/>
        <dbReference type="ChEBI" id="CHEBI:35235"/>
        <dbReference type="ChEBI" id="CHEBI:78442"/>
        <dbReference type="ChEBI" id="CHEBI:78517"/>
        <dbReference type="ChEBI" id="CHEBI:456215"/>
        <dbReference type="EC" id="6.1.1.16"/>
    </reaction>
</comment>